<accession>A0ABW0LGT1</accession>
<dbReference type="Proteomes" id="UP001596147">
    <property type="component" value="Unassembled WGS sequence"/>
</dbReference>
<gene>
    <name evidence="2" type="ORF">ACFPM4_09560</name>
</gene>
<evidence type="ECO:0000313" key="2">
    <source>
        <dbReference type="EMBL" id="MFC5464999.1"/>
    </source>
</evidence>
<evidence type="ECO:0000256" key="1">
    <source>
        <dbReference type="SAM" id="Phobius"/>
    </source>
</evidence>
<keyword evidence="1" id="KW-0472">Membrane</keyword>
<keyword evidence="1" id="KW-1133">Transmembrane helix</keyword>
<reference evidence="3" key="1">
    <citation type="journal article" date="2019" name="Int. J. Syst. Evol. Microbiol.">
        <title>The Global Catalogue of Microorganisms (GCM) 10K type strain sequencing project: providing services to taxonomists for standard genome sequencing and annotation.</title>
        <authorList>
            <consortium name="The Broad Institute Genomics Platform"/>
            <consortium name="The Broad Institute Genome Sequencing Center for Infectious Disease"/>
            <person name="Wu L."/>
            <person name="Ma J."/>
        </authorList>
    </citation>
    <scope>NUCLEOTIDE SEQUENCE [LARGE SCALE GENOMIC DNA]</scope>
    <source>
        <strain evidence="3">CGMCC 1.12237</strain>
    </source>
</reference>
<sequence>MNEKDELKSIEKKIGSYSNIKMRKKEFDHIHHNLINRANSYNEYERKNYFLKKHGINFITLSAALITLVLTLSYGDFIDTKENVGQVNSKVSTINNINEMDNTHMGFNNIKDLKEAAIKEVLEKYPNKLREDLRVRIGKIIEINENKNTVLFEGELSEGSNGRILFTIEEKELINKTFEGKKVLTIGNDLLLYSNPPIGNLYKVVILDEFTAK</sequence>
<keyword evidence="1" id="KW-0812">Transmembrane</keyword>
<comment type="caution">
    <text evidence="2">The sequence shown here is derived from an EMBL/GenBank/DDBJ whole genome shotgun (WGS) entry which is preliminary data.</text>
</comment>
<protein>
    <submittedName>
        <fullName evidence="2">Uncharacterized protein</fullName>
    </submittedName>
</protein>
<organism evidence="2 3">
    <name type="scientific">Lederbergia graminis</name>
    <dbReference type="NCBI Taxonomy" id="735518"/>
    <lineage>
        <taxon>Bacteria</taxon>
        <taxon>Bacillati</taxon>
        <taxon>Bacillota</taxon>
        <taxon>Bacilli</taxon>
        <taxon>Bacillales</taxon>
        <taxon>Bacillaceae</taxon>
        <taxon>Lederbergia</taxon>
    </lineage>
</organism>
<evidence type="ECO:0000313" key="3">
    <source>
        <dbReference type="Proteomes" id="UP001596147"/>
    </source>
</evidence>
<name>A0ABW0LGT1_9BACI</name>
<proteinExistence type="predicted"/>
<feature type="transmembrane region" description="Helical" evidence="1">
    <location>
        <begin position="56"/>
        <end position="75"/>
    </location>
</feature>
<dbReference type="RefSeq" id="WP_382350698.1">
    <property type="nucleotide sequence ID" value="NZ_JBHSMC010000013.1"/>
</dbReference>
<dbReference type="EMBL" id="JBHSMC010000013">
    <property type="protein sequence ID" value="MFC5464999.1"/>
    <property type="molecule type" value="Genomic_DNA"/>
</dbReference>
<keyword evidence="3" id="KW-1185">Reference proteome</keyword>